<protein>
    <submittedName>
        <fullName evidence="1">Uncharacterized protein</fullName>
    </submittedName>
</protein>
<gene>
    <name evidence="1" type="ORF">L6164_025474</name>
</gene>
<keyword evidence="2" id="KW-1185">Reference proteome</keyword>
<accession>A0ACB9M107</accession>
<organism evidence="1 2">
    <name type="scientific">Bauhinia variegata</name>
    <name type="common">Purple orchid tree</name>
    <name type="synonym">Phanera variegata</name>
    <dbReference type="NCBI Taxonomy" id="167791"/>
    <lineage>
        <taxon>Eukaryota</taxon>
        <taxon>Viridiplantae</taxon>
        <taxon>Streptophyta</taxon>
        <taxon>Embryophyta</taxon>
        <taxon>Tracheophyta</taxon>
        <taxon>Spermatophyta</taxon>
        <taxon>Magnoliopsida</taxon>
        <taxon>eudicotyledons</taxon>
        <taxon>Gunneridae</taxon>
        <taxon>Pentapetalae</taxon>
        <taxon>rosids</taxon>
        <taxon>fabids</taxon>
        <taxon>Fabales</taxon>
        <taxon>Fabaceae</taxon>
        <taxon>Cercidoideae</taxon>
        <taxon>Cercideae</taxon>
        <taxon>Bauhiniinae</taxon>
        <taxon>Bauhinia</taxon>
    </lineage>
</organism>
<dbReference type="EMBL" id="CM039435">
    <property type="protein sequence ID" value="KAI4317616.1"/>
    <property type="molecule type" value="Genomic_DNA"/>
</dbReference>
<proteinExistence type="predicted"/>
<comment type="caution">
    <text evidence="1">The sequence shown here is derived from an EMBL/GenBank/DDBJ whole genome shotgun (WGS) entry which is preliminary data.</text>
</comment>
<name>A0ACB9M107_BAUVA</name>
<reference evidence="1 2" key="1">
    <citation type="journal article" date="2022" name="DNA Res.">
        <title>Chromosomal-level genome assembly of the orchid tree Bauhinia variegata (Leguminosae; Cercidoideae) supports the allotetraploid origin hypothesis of Bauhinia.</title>
        <authorList>
            <person name="Zhong Y."/>
            <person name="Chen Y."/>
            <person name="Zheng D."/>
            <person name="Pang J."/>
            <person name="Liu Y."/>
            <person name="Luo S."/>
            <person name="Meng S."/>
            <person name="Qian L."/>
            <person name="Wei D."/>
            <person name="Dai S."/>
            <person name="Zhou R."/>
        </authorList>
    </citation>
    <scope>NUCLEOTIDE SEQUENCE [LARGE SCALE GENOMIC DNA]</scope>
    <source>
        <strain evidence="1">BV-YZ2020</strain>
    </source>
</reference>
<evidence type="ECO:0000313" key="1">
    <source>
        <dbReference type="EMBL" id="KAI4317616.1"/>
    </source>
</evidence>
<dbReference type="Proteomes" id="UP000828941">
    <property type="component" value="Chromosome 10"/>
</dbReference>
<sequence>MFNSRHQKVLLYLKGIIRTWPTPNCYRLQHNLSPFFLKYSTSTSDERSFVVSYLVNNFGFSPEAALKASKRLHFETSTKPDSVLTFFRDRGFSNSQIRNVIQREPSLLSCNVDRRLLPKFEFLQSIGASSSDIVEIVTKNPTFLRSSLKNHIIPSFELVRRFLKTDKKAISCIKASPTYIFDYRVTLSVELLLDKGTTNSNIARLLRSRPGILLSKDLMKVVEQVEELGIDPSYQCFCWALMAKTISKAKWDAKIDTFKRWGWSEETTLKIFRWRPVLMLSSVDKINAVMNLWVNQLGWNSLSLVKGPVIIQLSLEKRIIPRAAVVQFLLSKGLRSKNASLVTPFYLTEKMFLEKYVKCFEESSQLLELYEEKMKSSR</sequence>
<evidence type="ECO:0000313" key="2">
    <source>
        <dbReference type="Proteomes" id="UP000828941"/>
    </source>
</evidence>